<accession>A0AAN8WGV1</accession>
<proteinExistence type="predicted"/>
<dbReference type="Proteomes" id="UP001381693">
    <property type="component" value="Unassembled WGS sequence"/>
</dbReference>
<keyword evidence="2" id="KW-1185">Reference proteome</keyword>
<sequence>MVMDNGYFSNMQQHLEQGAWEKLSPRRLEHRVYVPSAITLHRLVPRKYPSKKSDQKRPFSSFK</sequence>
<dbReference type="EMBL" id="JAXCGZ010019462">
    <property type="protein sequence ID" value="KAK7066075.1"/>
    <property type="molecule type" value="Genomic_DNA"/>
</dbReference>
<reference evidence="1 2" key="1">
    <citation type="submission" date="2023-11" db="EMBL/GenBank/DDBJ databases">
        <title>Halocaridina rubra genome assembly.</title>
        <authorList>
            <person name="Smith C."/>
        </authorList>
    </citation>
    <scope>NUCLEOTIDE SEQUENCE [LARGE SCALE GENOMIC DNA]</scope>
    <source>
        <strain evidence="1">EP-1</strain>
        <tissue evidence="1">Whole</tissue>
    </source>
</reference>
<feature type="non-terminal residue" evidence="1">
    <location>
        <position position="63"/>
    </location>
</feature>
<protein>
    <submittedName>
        <fullName evidence="1">Uncharacterized protein</fullName>
    </submittedName>
</protein>
<gene>
    <name evidence="1" type="ORF">SK128_016245</name>
</gene>
<organism evidence="1 2">
    <name type="scientific">Halocaridina rubra</name>
    <name type="common">Hawaiian red shrimp</name>
    <dbReference type="NCBI Taxonomy" id="373956"/>
    <lineage>
        <taxon>Eukaryota</taxon>
        <taxon>Metazoa</taxon>
        <taxon>Ecdysozoa</taxon>
        <taxon>Arthropoda</taxon>
        <taxon>Crustacea</taxon>
        <taxon>Multicrustacea</taxon>
        <taxon>Malacostraca</taxon>
        <taxon>Eumalacostraca</taxon>
        <taxon>Eucarida</taxon>
        <taxon>Decapoda</taxon>
        <taxon>Pleocyemata</taxon>
        <taxon>Caridea</taxon>
        <taxon>Atyoidea</taxon>
        <taxon>Atyidae</taxon>
        <taxon>Halocaridina</taxon>
    </lineage>
</organism>
<name>A0AAN8WGV1_HALRR</name>
<evidence type="ECO:0000313" key="1">
    <source>
        <dbReference type="EMBL" id="KAK7066075.1"/>
    </source>
</evidence>
<dbReference type="AlphaFoldDB" id="A0AAN8WGV1"/>
<comment type="caution">
    <text evidence="1">The sequence shown here is derived from an EMBL/GenBank/DDBJ whole genome shotgun (WGS) entry which is preliminary data.</text>
</comment>
<evidence type="ECO:0000313" key="2">
    <source>
        <dbReference type="Proteomes" id="UP001381693"/>
    </source>
</evidence>